<evidence type="ECO:0000313" key="1">
    <source>
        <dbReference type="Ensembl" id="ENSPSMP00000024634.1"/>
    </source>
</evidence>
<reference evidence="1" key="2">
    <citation type="submission" date="2025-09" db="UniProtKB">
        <authorList>
            <consortium name="Ensembl"/>
        </authorList>
    </citation>
    <scope>IDENTIFICATION</scope>
</reference>
<organism evidence="1 2">
    <name type="scientific">Prolemur simus</name>
    <name type="common">Greater bamboo lemur</name>
    <name type="synonym">Hapalemur simus</name>
    <dbReference type="NCBI Taxonomy" id="1328070"/>
    <lineage>
        <taxon>Eukaryota</taxon>
        <taxon>Metazoa</taxon>
        <taxon>Chordata</taxon>
        <taxon>Craniata</taxon>
        <taxon>Vertebrata</taxon>
        <taxon>Euteleostomi</taxon>
        <taxon>Mammalia</taxon>
        <taxon>Eutheria</taxon>
        <taxon>Euarchontoglires</taxon>
        <taxon>Primates</taxon>
        <taxon>Strepsirrhini</taxon>
        <taxon>Lemuriformes</taxon>
        <taxon>Lemuridae</taxon>
        <taxon>Prolemur</taxon>
    </lineage>
</organism>
<name>A0A8C9A412_PROSS</name>
<dbReference type="Ensembl" id="ENSPSMT00000028572.1">
    <property type="protein sequence ID" value="ENSPSMP00000024634.1"/>
    <property type="gene ID" value="ENSPSMG00000017359.1"/>
</dbReference>
<dbReference type="AlphaFoldDB" id="A0A8C9A412"/>
<protein>
    <submittedName>
        <fullName evidence="1">Uncharacterized protein</fullName>
    </submittedName>
</protein>
<proteinExistence type="predicted"/>
<dbReference type="Proteomes" id="UP000694414">
    <property type="component" value="Unplaced"/>
</dbReference>
<sequence>MVASYSFLHPQNPAPLPGTRKRVPKCFWKEGVITRDASSCFQIEACSQVRGQWPSWQSLRLEKADGARPPPGLCLPHFTSLPKVFGVFPVIAEMSNDCSRKSGLLWGDVPQLLARDFSSLAELRLSTPSPTRPSWLQLQLCSWLLCG</sequence>
<evidence type="ECO:0000313" key="2">
    <source>
        <dbReference type="Proteomes" id="UP000694414"/>
    </source>
</evidence>
<keyword evidence="2" id="KW-1185">Reference proteome</keyword>
<reference evidence="1" key="1">
    <citation type="submission" date="2025-08" db="UniProtKB">
        <authorList>
            <consortium name="Ensembl"/>
        </authorList>
    </citation>
    <scope>IDENTIFICATION</scope>
</reference>
<accession>A0A8C9A412</accession>
<dbReference type="GeneTree" id="ENSGT00490000043976"/>